<evidence type="ECO:0000313" key="1">
    <source>
        <dbReference type="EMBL" id="AGF71169.1"/>
    </source>
</evidence>
<sequence>MAPITSETTGLMRSFTIIRTIARITAAVIESICQSAMRGSPSARTYCTIFLIMWYESLCL</sequence>
<name>M1MTY9_9CORY</name>
<dbReference type="EMBL" id="CP003697">
    <property type="protein sequence ID" value="AGF71169.1"/>
    <property type="molecule type" value="Genomic_DNA"/>
</dbReference>
<accession>M1MTY9</accession>
<dbReference type="KEGG" id="chn:A605_00765"/>
<dbReference type="HOGENOM" id="CLU_2933544_0_0_11"/>
<dbReference type="STRING" id="1121362.A605_00765"/>
<proteinExistence type="predicted"/>
<protein>
    <submittedName>
        <fullName evidence="1">Uncharacterized protein</fullName>
    </submittedName>
</protein>
<gene>
    <name evidence="1" type="ORF">A605_00765</name>
</gene>
<organism evidence="1 2">
    <name type="scientific">Corynebacterium halotolerans YIM 70093 = DSM 44683</name>
    <dbReference type="NCBI Taxonomy" id="1121362"/>
    <lineage>
        <taxon>Bacteria</taxon>
        <taxon>Bacillati</taxon>
        <taxon>Actinomycetota</taxon>
        <taxon>Actinomycetes</taxon>
        <taxon>Mycobacteriales</taxon>
        <taxon>Corynebacteriaceae</taxon>
        <taxon>Corynebacterium</taxon>
    </lineage>
</organism>
<dbReference type="Proteomes" id="UP000011723">
    <property type="component" value="Chromosome"/>
</dbReference>
<reference evidence="1 2" key="1">
    <citation type="journal article" date="2012" name="Stand. Genomic Sci.">
        <title>Genome sequence of the halotolerant bacterium Corynebacterium halotolerans type strain YIM 70093(T) (= DSM 44683(T)).</title>
        <authorList>
            <person name="Ruckert C."/>
            <person name="Albersmeier A."/>
            <person name="Al-Dilaimi A."/>
            <person name="Niehaus K."/>
            <person name="Szczepanowski R."/>
            <person name="Kalinowski J."/>
        </authorList>
    </citation>
    <scope>NUCLEOTIDE SEQUENCE [LARGE SCALE GENOMIC DNA]</scope>
    <source>
        <strain evidence="1">YIM 70093</strain>
    </source>
</reference>
<keyword evidence="2" id="KW-1185">Reference proteome</keyword>
<dbReference type="AlphaFoldDB" id="M1MTY9"/>
<evidence type="ECO:0000313" key="2">
    <source>
        <dbReference type="Proteomes" id="UP000011723"/>
    </source>
</evidence>